<dbReference type="Pfam" id="PF15376">
    <property type="entry name" value="DUF4603"/>
    <property type="match status" value="1"/>
</dbReference>
<dbReference type="RefSeq" id="XP_073998611.1">
    <property type="nucleotide sequence ID" value="XM_074142510.1"/>
</dbReference>
<evidence type="ECO:0000313" key="3">
    <source>
        <dbReference type="Proteomes" id="UP000015103"/>
    </source>
</evidence>
<feature type="compositionally biased region" description="Basic and acidic residues" evidence="1">
    <location>
        <begin position="174"/>
        <end position="191"/>
    </location>
</feature>
<dbReference type="EMBL" id="ACPB03001836">
    <property type="status" value="NOT_ANNOTATED_CDS"/>
    <property type="molecule type" value="Genomic_DNA"/>
</dbReference>
<dbReference type="eggNOG" id="ENOG502QQF7">
    <property type="taxonomic scope" value="Eukaryota"/>
</dbReference>
<dbReference type="VEuPathDB" id="VectorBase:RPRC005401"/>
<dbReference type="RefSeq" id="XP_073998610.1">
    <property type="nucleotide sequence ID" value="XM_074142509.1"/>
</dbReference>
<feature type="region of interest" description="Disordered" evidence="1">
    <location>
        <begin position="298"/>
        <end position="327"/>
    </location>
</feature>
<dbReference type="RefSeq" id="XP_073998613.1">
    <property type="nucleotide sequence ID" value="XM_074142512.1"/>
</dbReference>
<proteinExistence type="predicted"/>
<organism evidence="2 3">
    <name type="scientific">Rhodnius prolixus</name>
    <name type="common">Triatomid bug</name>
    <dbReference type="NCBI Taxonomy" id="13249"/>
    <lineage>
        <taxon>Eukaryota</taxon>
        <taxon>Metazoa</taxon>
        <taxon>Ecdysozoa</taxon>
        <taxon>Arthropoda</taxon>
        <taxon>Hexapoda</taxon>
        <taxon>Insecta</taxon>
        <taxon>Pterygota</taxon>
        <taxon>Neoptera</taxon>
        <taxon>Paraneoptera</taxon>
        <taxon>Hemiptera</taxon>
        <taxon>Heteroptera</taxon>
        <taxon>Panheteroptera</taxon>
        <taxon>Cimicomorpha</taxon>
        <taxon>Reduviidae</taxon>
        <taxon>Triatominae</taxon>
        <taxon>Rhodnius</taxon>
    </lineage>
</organism>
<reference evidence="2" key="1">
    <citation type="submission" date="2015-05" db="UniProtKB">
        <authorList>
            <consortium name="EnsemblMetazoa"/>
        </authorList>
    </citation>
    <scope>IDENTIFICATION</scope>
</reference>
<dbReference type="RefSeq" id="XP_073998615.1">
    <property type="nucleotide sequence ID" value="XM_074142514.1"/>
</dbReference>
<dbReference type="EnsemblMetazoa" id="RPRC005401-RA">
    <property type="protein sequence ID" value="RPRC005401-PA"/>
    <property type="gene ID" value="RPRC005401"/>
</dbReference>
<dbReference type="STRING" id="13249.T1HMX7"/>
<evidence type="ECO:0000313" key="2">
    <source>
        <dbReference type="EnsemblMetazoa" id="RPRC005401-PA"/>
    </source>
</evidence>
<dbReference type="PANTHER" id="PTHR17611">
    <property type="entry name" value="DNA SEGMENT, CHR 5, ERATO DOI 579, EXPRESSED"/>
    <property type="match status" value="1"/>
</dbReference>
<dbReference type="RefSeq" id="XP_073998608.1">
    <property type="nucleotide sequence ID" value="XM_074142507.1"/>
</dbReference>
<dbReference type="RefSeq" id="XP_073998614.1">
    <property type="nucleotide sequence ID" value="XM_074142513.1"/>
</dbReference>
<accession>T1HMX7</accession>
<dbReference type="InterPro" id="IPR027871">
    <property type="entry name" value="DUF4603"/>
</dbReference>
<dbReference type="Proteomes" id="UP000015103">
    <property type="component" value="Unassembled WGS sequence"/>
</dbReference>
<dbReference type="HOGENOM" id="CLU_349963_0_0_1"/>
<feature type="region of interest" description="Disordered" evidence="1">
    <location>
        <begin position="517"/>
        <end position="544"/>
    </location>
</feature>
<feature type="compositionally biased region" description="Basic and acidic residues" evidence="1">
    <location>
        <begin position="298"/>
        <end position="324"/>
    </location>
</feature>
<evidence type="ECO:0000256" key="1">
    <source>
        <dbReference type="SAM" id="MobiDB-lite"/>
    </source>
</evidence>
<keyword evidence="3" id="KW-1185">Reference proteome</keyword>
<dbReference type="RefSeq" id="XP_073998612.1">
    <property type="nucleotide sequence ID" value="XM_074142511.1"/>
</dbReference>
<dbReference type="InParanoid" id="T1HMX7"/>
<name>T1HMX7_RHOPR</name>
<feature type="region of interest" description="Disordered" evidence="1">
    <location>
        <begin position="172"/>
        <end position="191"/>
    </location>
</feature>
<dbReference type="PANTHER" id="PTHR17611:SF3">
    <property type="entry name" value="DNA SEGMENT, CHR 5, ERATO DOI 579, EXPRESSED"/>
    <property type="match status" value="1"/>
</dbReference>
<dbReference type="OMA" id="KINPWIF"/>
<feature type="region of interest" description="Disordered" evidence="1">
    <location>
        <begin position="200"/>
        <end position="241"/>
    </location>
</feature>
<dbReference type="AlphaFoldDB" id="T1HMX7"/>
<protein>
    <submittedName>
        <fullName evidence="2">Uncharacterized protein</fullName>
    </submittedName>
</protein>
<feature type="compositionally biased region" description="Basic residues" evidence="1">
    <location>
        <begin position="206"/>
        <end position="224"/>
    </location>
</feature>
<sequence length="805" mass="88995">MKFQGANALPPSIALWLEQQLELRGIDSVVYTRYILSLLNDETFDLNDLTTYCKGKKKLSSWKSCNLEDLKRSAVIQCLTEAAEQAYEIESLVDELCVKLKEAGSEVSDGKCLKEKTNSEDIFNLDLSVSGLDLESKYYSAFPALTKSNPFENTFPLTSVWSRNICRALGGGRRRVDSESSTKDNKVSKRKENKENVLCGLNGGTRRMRSRSTVKQSSGHHRNRASAAKSLDRKEDEISTTMKRTYGATKTISNSEVDCGNSGSFSGVGDSRGRKCLSFMHNSLGQLIGYPVSRPAIEEQIPRRRDDKLSRTPGRRDKGGDIPKIDLVNAENYDSDELPPVDFQQLLTSPSDYSLESSLYKQHQSFTLSSGVPSGNFIQCGTNITSSIWSDTSEKMEEDDNGGNSGNWENVCGTSGNNIGGRSKWSDARGSILSSAWKLPFVYDKDIEGTSLAVNASSGSFYSFFDSTPIISSYQTQNCKKSSELNEKKVDGSVGDTMRSEVEQDEDLLTSMRTHFRPIRSNDNGGPTKIATNGEDGSTAGVGTGGVYKNGSTFSDSSASPLKLDFKRSESGALYLATTGEKYFEFKRTSPNYLPLPTSQEFQQQLSSSQSSSTFVPKFKVRQNEKFCQTDMSTLTPLESDFFFPGDDRLAEEVLNNCCEEDDVIEDDGEGTEENDDWFEDRRSAIDGETRQAIQISGWVTAWPVAMDSSAAIWASATDNSNAKAWVRNGNGGGDKNIGGSPTCIEDCRMDDRNEHYLRLRDELSEEGEELLSDLSSIHLFLDPERMDEPNPHVQKALMAQSGRV</sequence>
<dbReference type="GeneID" id="141461423"/>